<evidence type="ECO:0000313" key="1">
    <source>
        <dbReference type="Proteomes" id="UP000887565"/>
    </source>
</evidence>
<sequence length="60" mass="7123">MVAQNLVKELWLTEIKFTEKKNFPTLFFHITMNFAESHKRFASRNLRFLGANFGKNIAEF</sequence>
<name>A0A915I9N6_ROMCU</name>
<dbReference type="Proteomes" id="UP000887565">
    <property type="component" value="Unplaced"/>
</dbReference>
<dbReference type="WBParaSite" id="nRc.2.0.1.t10001-RA">
    <property type="protein sequence ID" value="nRc.2.0.1.t10001-RA"/>
    <property type="gene ID" value="nRc.2.0.1.g10001"/>
</dbReference>
<keyword evidence="1" id="KW-1185">Reference proteome</keyword>
<organism evidence="1 2">
    <name type="scientific">Romanomermis culicivorax</name>
    <name type="common">Nematode worm</name>
    <dbReference type="NCBI Taxonomy" id="13658"/>
    <lineage>
        <taxon>Eukaryota</taxon>
        <taxon>Metazoa</taxon>
        <taxon>Ecdysozoa</taxon>
        <taxon>Nematoda</taxon>
        <taxon>Enoplea</taxon>
        <taxon>Dorylaimia</taxon>
        <taxon>Mermithida</taxon>
        <taxon>Mermithoidea</taxon>
        <taxon>Mermithidae</taxon>
        <taxon>Romanomermis</taxon>
    </lineage>
</organism>
<reference evidence="2" key="1">
    <citation type="submission" date="2022-11" db="UniProtKB">
        <authorList>
            <consortium name="WormBaseParasite"/>
        </authorList>
    </citation>
    <scope>IDENTIFICATION</scope>
</reference>
<accession>A0A915I9N6</accession>
<proteinExistence type="predicted"/>
<dbReference type="AlphaFoldDB" id="A0A915I9N6"/>
<evidence type="ECO:0000313" key="2">
    <source>
        <dbReference type="WBParaSite" id="nRc.2.0.1.t10001-RA"/>
    </source>
</evidence>
<protein>
    <submittedName>
        <fullName evidence="2">Uncharacterized protein</fullName>
    </submittedName>
</protein>